<evidence type="ECO:0000256" key="3">
    <source>
        <dbReference type="ARBA" id="ARBA00033164"/>
    </source>
</evidence>
<name>E0UAQ2_GLOV7</name>
<dbReference type="Proteomes" id="UP000008206">
    <property type="component" value="Chromosome"/>
</dbReference>
<dbReference type="GO" id="GO:0140098">
    <property type="term" value="F:catalytic activity, acting on RNA"/>
    <property type="evidence" value="ECO:0007669"/>
    <property type="project" value="UniProtKB-ARBA"/>
</dbReference>
<dbReference type="EMBL" id="CP002198">
    <property type="protein sequence ID" value="ADN13904.1"/>
    <property type="molecule type" value="Genomic_DNA"/>
</dbReference>
<dbReference type="SUPFAM" id="SSF55120">
    <property type="entry name" value="Pseudouridine synthase"/>
    <property type="match status" value="1"/>
</dbReference>
<dbReference type="PROSITE" id="PS01129">
    <property type="entry name" value="PSI_RLU"/>
    <property type="match status" value="1"/>
</dbReference>
<evidence type="ECO:0000313" key="6">
    <source>
        <dbReference type="EMBL" id="ADN13904.1"/>
    </source>
</evidence>
<evidence type="ECO:0000256" key="2">
    <source>
        <dbReference type="ARBA" id="ARBA00031870"/>
    </source>
</evidence>
<dbReference type="InterPro" id="IPR020103">
    <property type="entry name" value="PsdUridine_synth_cat_dom_sf"/>
</dbReference>
<organism evidence="6 7">
    <name type="scientific">Gloeothece verrucosa (strain PCC 7822)</name>
    <name type="common">Cyanothece sp. (strain PCC 7822)</name>
    <dbReference type="NCBI Taxonomy" id="497965"/>
    <lineage>
        <taxon>Bacteria</taxon>
        <taxon>Bacillati</taxon>
        <taxon>Cyanobacteriota</taxon>
        <taxon>Cyanophyceae</taxon>
        <taxon>Oscillatoriophycideae</taxon>
        <taxon>Chroococcales</taxon>
        <taxon>Aphanothecaceae</taxon>
        <taxon>Gloeothece</taxon>
        <taxon>Gloeothece verrucosa</taxon>
    </lineage>
</organism>
<dbReference type="KEGG" id="cyj:Cyan7822_1920"/>
<dbReference type="GO" id="GO:0003723">
    <property type="term" value="F:RNA binding"/>
    <property type="evidence" value="ECO:0007669"/>
    <property type="project" value="InterPro"/>
</dbReference>
<keyword evidence="4" id="KW-0175">Coiled coil</keyword>
<dbReference type="GO" id="GO:0000455">
    <property type="term" value="P:enzyme-directed rRNA pseudouridine synthesis"/>
    <property type="evidence" value="ECO:0007669"/>
    <property type="project" value="TreeGrafter"/>
</dbReference>
<dbReference type="InterPro" id="IPR006224">
    <property type="entry name" value="PsdUridine_synth_RluA-like_CS"/>
</dbReference>
<accession>E0UAQ2</accession>
<dbReference type="InterPro" id="IPR050188">
    <property type="entry name" value="RluA_PseudoU_synthase"/>
</dbReference>
<dbReference type="Pfam" id="PF00849">
    <property type="entry name" value="PseudoU_synth_2"/>
    <property type="match status" value="1"/>
</dbReference>
<dbReference type="PANTHER" id="PTHR21600:SF89">
    <property type="entry name" value="RIBOSOMAL LARGE SUBUNIT PSEUDOURIDINE SYNTHASE A"/>
    <property type="match status" value="1"/>
</dbReference>
<protein>
    <recommendedName>
        <fullName evidence="2">RNA pseudouridylate synthase</fullName>
    </recommendedName>
    <alternativeName>
        <fullName evidence="3">RNA-uridine isomerase</fullName>
    </alternativeName>
</protein>
<keyword evidence="7" id="KW-1185">Reference proteome</keyword>
<feature type="domain" description="Pseudouridine synthase RsuA/RluA-like" evidence="5">
    <location>
        <begin position="363"/>
        <end position="512"/>
    </location>
</feature>
<dbReference type="HOGENOM" id="CLU_037416_0_0_3"/>
<evidence type="ECO:0000259" key="5">
    <source>
        <dbReference type="Pfam" id="PF00849"/>
    </source>
</evidence>
<dbReference type="InterPro" id="IPR006145">
    <property type="entry name" value="PsdUridine_synth_RsuA/RluA"/>
</dbReference>
<comment type="catalytic activity">
    <reaction evidence="1">
        <text>a uridine in RNA = a pseudouridine in RNA</text>
        <dbReference type="Rhea" id="RHEA:48348"/>
        <dbReference type="Rhea" id="RHEA-COMP:12068"/>
        <dbReference type="Rhea" id="RHEA-COMP:12069"/>
        <dbReference type="ChEBI" id="CHEBI:65314"/>
        <dbReference type="ChEBI" id="CHEBI:65315"/>
    </reaction>
</comment>
<dbReference type="RefSeq" id="WP_013322010.1">
    <property type="nucleotide sequence ID" value="NC_014501.1"/>
</dbReference>
<dbReference type="CDD" id="cd02869">
    <property type="entry name" value="PseudoU_synth_RluA_like"/>
    <property type="match status" value="1"/>
</dbReference>
<sequence length="562" mass="63275">MMLLKLSDFIEDNEQESDSTVTYWYQGRCQKSGLTHKLPRTKLSEAVAYGLMRQLAAAQENYAEGKMYGVLLVQTAQGEKRVLKAFSGLLQGKSEVDGWVGSISGRNSLVLEEAYTLSTLEEIKQQLLSLQNIPERSLYEQLSQEFSSKLQQLAATHQQSKQQRQQQRELLYSTLSGETLSQALEQLNQQSRLEGIERRRLKNQRDESLQPLVMLIQQADENIRQLKQRRKLLSRQLQQLMSAHYSLTNFLGQSLSLQHLGGLPTGTGECCAPKLLHYAATHQLIPLAMAEFWWGTSPTHQDKVQGRFYPACAARCQPLMGFLLSGLTSSSSSGVIPPTPLDLAGLTTVNAKEILPIIYEDEYLIAINKPEGLLSVPGRGSHQYDSVISRITHLLADGDQCMVVHRLDQDTSGILLLARHRQIYNHLAQQFRQRKIHKVYHALVKGGVSAQKGTINLPLWGDPNTRPRQKVDFCYGKESITHFQVIAVAENFTRLEFIPVTGRTHQIRVHCADQNGLGTPIIGDRLYGHESATTRLHLHAYSLSFVHPTTEEKVYLTVETPF</sequence>
<dbReference type="STRING" id="497965.Cyan7822_1920"/>
<evidence type="ECO:0000256" key="4">
    <source>
        <dbReference type="SAM" id="Coils"/>
    </source>
</evidence>
<feature type="coiled-coil region" evidence="4">
    <location>
        <begin position="150"/>
        <end position="243"/>
    </location>
</feature>
<proteinExistence type="predicted"/>
<evidence type="ECO:0000313" key="7">
    <source>
        <dbReference type="Proteomes" id="UP000008206"/>
    </source>
</evidence>
<reference evidence="7" key="1">
    <citation type="journal article" date="2011" name="MBio">
        <title>Novel metabolic attributes of the genus Cyanothece, comprising a group of unicellular nitrogen-fixing Cyanobacteria.</title>
        <authorList>
            <person name="Bandyopadhyay A."/>
            <person name="Elvitigala T."/>
            <person name="Welsh E."/>
            <person name="Stockel J."/>
            <person name="Liberton M."/>
            <person name="Min H."/>
            <person name="Sherman L.A."/>
            <person name="Pakrasi H.B."/>
        </authorList>
    </citation>
    <scope>NUCLEOTIDE SEQUENCE [LARGE SCALE GENOMIC DNA]</scope>
    <source>
        <strain evidence="7">PCC 7822</strain>
    </source>
</reference>
<dbReference type="PANTHER" id="PTHR21600">
    <property type="entry name" value="MITOCHONDRIAL RNA PSEUDOURIDINE SYNTHASE"/>
    <property type="match status" value="1"/>
</dbReference>
<dbReference type="eggNOG" id="COG0564">
    <property type="taxonomic scope" value="Bacteria"/>
</dbReference>
<dbReference type="GO" id="GO:0009982">
    <property type="term" value="F:pseudouridine synthase activity"/>
    <property type="evidence" value="ECO:0007669"/>
    <property type="project" value="InterPro"/>
</dbReference>
<dbReference type="Gene3D" id="3.30.2350.10">
    <property type="entry name" value="Pseudouridine synthase"/>
    <property type="match status" value="1"/>
</dbReference>
<evidence type="ECO:0000256" key="1">
    <source>
        <dbReference type="ARBA" id="ARBA00000073"/>
    </source>
</evidence>
<gene>
    <name evidence="6" type="ordered locus">Cyan7822_1920</name>
</gene>
<dbReference type="AlphaFoldDB" id="E0UAQ2"/>